<dbReference type="InterPro" id="IPR004367">
    <property type="entry name" value="Cyclin_C-dom"/>
</dbReference>
<evidence type="ECO:0000256" key="4">
    <source>
        <dbReference type="ARBA" id="ARBA00023306"/>
    </source>
</evidence>
<dbReference type="Proteomes" id="UP001190926">
    <property type="component" value="Unassembled WGS sequence"/>
</dbReference>
<dbReference type="InterPro" id="IPR036915">
    <property type="entry name" value="Cyclin-like_sf"/>
</dbReference>
<evidence type="ECO:0000256" key="2">
    <source>
        <dbReference type="ARBA" id="ARBA00022618"/>
    </source>
</evidence>
<dbReference type="Gene3D" id="1.10.472.10">
    <property type="entry name" value="Cyclin-like"/>
    <property type="match status" value="2"/>
</dbReference>
<protein>
    <submittedName>
        <fullName evidence="9">Uncharacterized protein</fullName>
    </submittedName>
</protein>
<dbReference type="SUPFAM" id="SSF47954">
    <property type="entry name" value="Cyclin-like"/>
    <property type="match status" value="2"/>
</dbReference>
<keyword evidence="2" id="KW-0132">Cell division</keyword>
<dbReference type="SMART" id="SM00385">
    <property type="entry name" value="CYCLIN"/>
    <property type="match status" value="1"/>
</dbReference>
<evidence type="ECO:0000313" key="9">
    <source>
        <dbReference type="EMBL" id="KAH6833196.1"/>
    </source>
</evidence>
<dbReference type="Pfam" id="PF00134">
    <property type="entry name" value="Cyclin_N"/>
    <property type="match status" value="1"/>
</dbReference>
<reference evidence="9 10" key="1">
    <citation type="journal article" date="2021" name="Nat. Commun.">
        <title>Incipient diploidization of the medicinal plant Perilla within 10,000 years.</title>
        <authorList>
            <person name="Zhang Y."/>
            <person name="Shen Q."/>
            <person name="Leng L."/>
            <person name="Zhang D."/>
            <person name="Chen S."/>
            <person name="Shi Y."/>
            <person name="Ning Z."/>
            <person name="Chen S."/>
        </authorList>
    </citation>
    <scope>NUCLEOTIDE SEQUENCE [LARGE SCALE GENOMIC DNA]</scope>
    <source>
        <strain evidence="10">cv. PC099</strain>
    </source>
</reference>
<dbReference type="SMART" id="SM01332">
    <property type="entry name" value="Cyclin_C"/>
    <property type="match status" value="1"/>
</dbReference>
<dbReference type="FunFam" id="1.10.472.10:FF:000040">
    <property type="entry name" value="D6-type cyclin"/>
    <property type="match status" value="1"/>
</dbReference>
<evidence type="ECO:0000256" key="5">
    <source>
        <dbReference type="RuleBase" id="RU000383"/>
    </source>
</evidence>
<evidence type="ECO:0000256" key="6">
    <source>
        <dbReference type="SAM" id="MobiDB-lite"/>
    </source>
</evidence>
<evidence type="ECO:0000256" key="3">
    <source>
        <dbReference type="ARBA" id="ARBA00023127"/>
    </source>
</evidence>
<dbReference type="InterPro" id="IPR048258">
    <property type="entry name" value="Cyclins_cyclin-box"/>
</dbReference>
<feature type="domain" description="Cyclin-like" evidence="7">
    <location>
        <begin position="67"/>
        <end position="154"/>
    </location>
</feature>
<dbReference type="PANTHER" id="PTHR10177">
    <property type="entry name" value="CYCLINS"/>
    <property type="match status" value="1"/>
</dbReference>
<evidence type="ECO:0000313" key="10">
    <source>
        <dbReference type="Proteomes" id="UP001190926"/>
    </source>
</evidence>
<comment type="caution">
    <text evidence="9">The sequence shown here is derived from an EMBL/GenBank/DDBJ whole genome shotgun (WGS) entry which is preliminary data.</text>
</comment>
<dbReference type="GO" id="GO:0051301">
    <property type="term" value="P:cell division"/>
    <property type="evidence" value="ECO:0007669"/>
    <property type="project" value="UniProtKB-KW"/>
</dbReference>
<accession>A0AAD4JGW4</accession>
<keyword evidence="3 5" id="KW-0195">Cyclin</keyword>
<dbReference type="Pfam" id="PF02984">
    <property type="entry name" value="Cyclin_C"/>
    <property type="match status" value="1"/>
</dbReference>
<dbReference type="FunFam" id="1.10.472.10:FF:000060">
    <property type="entry name" value="D6-type cyclin"/>
    <property type="match status" value="1"/>
</dbReference>
<dbReference type="EMBL" id="SDAM02000059">
    <property type="protein sequence ID" value="KAH6833196.1"/>
    <property type="molecule type" value="Genomic_DNA"/>
</dbReference>
<dbReference type="AlphaFoldDB" id="A0AAD4JGW4"/>
<name>A0AAD4JGW4_PERFH</name>
<dbReference type="CDD" id="cd20544">
    <property type="entry name" value="CYCLIN_AtCycD-like_rpt2"/>
    <property type="match status" value="1"/>
</dbReference>
<comment type="similarity">
    <text evidence="1">Belongs to the cyclin family. Cyclin D subfamily.</text>
</comment>
<feature type="domain" description="Cyclin C-terminal" evidence="8">
    <location>
        <begin position="163"/>
        <end position="276"/>
    </location>
</feature>
<evidence type="ECO:0000256" key="1">
    <source>
        <dbReference type="ARBA" id="ARBA00009065"/>
    </source>
</evidence>
<dbReference type="CDD" id="cd20543">
    <property type="entry name" value="CYCLIN_AtCycD-like_rpt1"/>
    <property type="match status" value="1"/>
</dbReference>
<evidence type="ECO:0000259" key="7">
    <source>
        <dbReference type="SMART" id="SM00385"/>
    </source>
</evidence>
<keyword evidence="4" id="KW-0131">Cell cycle</keyword>
<keyword evidence="10" id="KW-1185">Reference proteome</keyword>
<dbReference type="InterPro" id="IPR039361">
    <property type="entry name" value="Cyclin"/>
</dbReference>
<dbReference type="InterPro" id="IPR006671">
    <property type="entry name" value="Cyclin_N"/>
</dbReference>
<feature type="region of interest" description="Disordered" evidence="6">
    <location>
        <begin position="293"/>
        <end position="322"/>
    </location>
</feature>
<organism evidence="9 10">
    <name type="scientific">Perilla frutescens var. hirtella</name>
    <name type="common">Perilla citriodora</name>
    <name type="synonym">Perilla setoyensis</name>
    <dbReference type="NCBI Taxonomy" id="608512"/>
    <lineage>
        <taxon>Eukaryota</taxon>
        <taxon>Viridiplantae</taxon>
        <taxon>Streptophyta</taxon>
        <taxon>Embryophyta</taxon>
        <taxon>Tracheophyta</taxon>
        <taxon>Spermatophyta</taxon>
        <taxon>Magnoliopsida</taxon>
        <taxon>eudicotyledons</taxon>
        <taxon>Gunneridae</taxon>
        <taxon>Pentapetalae</taxon>
        <taxon>asterids</taxon>
        <taxon>lamiids</taxon>
        <taxon>Lamiales</taxon>
        <taxon>Lamiaceae</taxon>
        <taxon>Nepetoideae</taxon>
        <taxon>Elsholtzieae</taxon>
        <taxon>Perilla</taxon>
    </lineage>
</organism>
<sequence>MSNVYCDDELADDVVRSAAAAASLPPDDSTFIARILDSEPHHMPHPDYIRLCQNRSIHLTSRQDSINSILKVHAHFEFKPVTAFLSINYFDRFLAAHTLPETGWPFQLLSMACISLAAKMEELHVPWLLDLQMLERAFVFEPRTIQRMELLVLATLKWRLRSVTPFDYLHYFISVLPSSAAASDFVSTLHSVASDIILNTTRVIDFMRFPPSVIAAAAVISAAGTAGADLPDTLDERINREMVRSCHQLMEEYLLDTCPSQALKILSVEPPLAPPSPLGVLDAAACVSCDTHSENPALAHGSREAEPENKRRRLSATDVHES</sequence>
<evidence type="ECO:0000259" key="8">
    <source>
        <dbReference type="SMART" id="SM01332"/>
    </source>
</evidence>
<dbReference type="InterPro" id="IPR013763">
    <property type="entry name" value="Cyclin-like_dom"/>
</dbReference>
<gene>
    <name evidence="9" type="ORF">C2S53_008139</name>
</gene>
<dbReference type="PROSITE" id="PS00292">
    <property type="entry name" value="CYCLINS"/>
    <property type="match status" value="1"/>
</dbReference>
<proteinExistence type="inferred from homology"/>